<organism evidence="1 2">
    <name type="scientific">Phytophthora aleatoria</name>
    <dbReference type="NCBI Taxonomy" id="2496075"/>
    <lineage>
        <taxon>Eukaryota</taxon>
        <taxon>Sar</taxon>
        <taxon>Stramenopiles</taxon>
        <taxon>Oomycota</taxon>
        <taxon>Peronosporomycetes</taxon>
        <taxon>Peronosporales</taxon>
        <taxon>Peronosporaceae</taxon>
        <taxon>Phytophthora</taxon>
    </lineage>
</organism>
<dbReference type="AlphaFoldDB" id="A0A8J5I8G3"/>
<keyword evidence="2" id="KW-1185">Reference proteome</keyword>
<evidence type="ECO:0000313" key="2">
    <source>
        <dbReference type="Proteomes" id="UP000709295"/>
    </source>
</evidence>
<comment type="caution">
    <text evidence="1">The sequence shown here is derived from an EMBL/GenBank/DDBJ whole genome shotgun (WGS) entry which is preliminary data.</text>
</comment>
<gene>
    <name evidence="1" type="ORF">JG688_00016409</name>
</gene>
<name>A0A8J5I8G3_9STRA</name>
<dbReference type="EMBL" id="JAENGY010002031">
    <property type="protein sequence ID" value="KAG6945750.1"/>
    <property type="molecule type" value="Genomic_DNA"/>
</dbReference>
<evidence type="ECO:0000313" key="1">
    <source>
        <dbReference type="EMBL" id="KAG6945750.1"/>
    </source>
</evidence>
<sequence length="155" mass="17231">MHLAHKEHQFELLSAMAISERWRMSSALNAKNEPAAAADSLQSIVQMSKLKSPKVRLPDSNDEGRAVPASKPTKQVVYVRLRRNERANQVMLSSAEKYSYAKAMLEPLLEYLSNLSSADFCQCSGAAVALASEEDVRLHESLLLSSLIRSLNMVR</sequence>
<reference evidence="1" key="1">
    <citation type="submission" date="2021-01" db="EMBL/GenBank/DDBJ databases">
        <title>Phytophthora aleatoria, a newly-described species from Pinus radiata is distinct from Phytophthora cactorum isolates based on comparative genomics.</title>
        <authorList>
            <person name="Mcdougal R."/>
            <person name="Panda P."/>
            <person name="Williams N."/>
            <person name="Studholme D.J."/>
        </authorList>
    </citation>
    <scope>NUCLEOTIDE SEQUENCE</scope>
    <source>
        <strain evidence="1">NZFS 4037</strain>
    </source>
</reference>
<accession>A0A8J5I8G3</accession>
<protein>
    <submittedName>
        <fullName evidence="1">Uncharacterized protein</fullName>
    </submittedName>
</protein>
<dbReference type="Proteomes" id="UP000709295">
    <property type="component" value="Unassembled WGS sequence"/>
</dbReference>
<proteinExistence type="predicted"/>